<name>G3BFP1_CANTC</name>
<proteinExistence type="predicted"/>
<dbReference type="AlphaFoldDB" id="G3BFP1"/>
<evidence type="ECO:0000313" key="1">
    <source>
        <dbReference type="EMBL" id="EGV60066.1"/>
    </source>
</evidence>
<dbReference type="GeneID" id="18248165"/>
<organism evidence="2">
    <name type="scientific">Candida tenuis (strain ATCC 10573 / BCRC 21748 / CBS 615 / JCM 9827 / NBRC 10315 / NRRL Y-1498 / VKM Y-70)</name>
    <name type="common">Yeast</name>
    <name type="synonym">Yamadazyma tenuis</name>
    <dbReference type="NCBI Taxonomy" id="590646"/>
    <lineage>
        <taxon>Eukaryota</taxon>
        <taxon>Fungi</taxon>
        <taxon>Dikarya</taxon>
        <taxon>Ascomycota</taxon>
        <taxon>Saccharomycotina</taxon>
        <taxon>Pichiomycetes</taxon>
        <taxon>Debaryomycetaceae</taxon>
        <taxon>Yamadazyma</taxon>
    </lineage>
</organism>
<evidence type="ECO:0000313" key="2">
    <source>
        <dbReference type="Proteomes" id="UP000000707"/>
    </source>
</evidence>
<sequence length="374" mass="42242">MFAKPILRIGLSRTAVRRIHTIDALEARVNTWKEPVPPAEVLALIDEYHRLQVQVYDYNKFWNNPTNKRINHQITQVLQNPHVTFDKTLLAQLFRMKLPSLTNINIIGVFYERSPTAYIDKAIALVPFRQSLFNGDLQSALKLTDITVGHPNYTAHKHSELKTGVVKLVGSGVGITVFSKYGVQELIDSGILGDAWRYLGSVNTLVVTYLLNSSFLMTIVKFGRQLISSGGDYLTWQKGTFYSHWYKHADEMMFCSKIVEADLRLNGGGVSGGEVSSDLATELCRTGDNDTSLAPGYTRDGHKVRLLDLRDNLEELKLQAYWMSGGDGFEWVEPDQDPAELIWKRHLKKFEELGAGDEGKALKWADQVIEPEQK</sequence>
<protein>
    <submittedName>
        <fullName evidence="1">Uncharacterized protein</fullName>
    </submittedName>
</protein>
<reference evidence="1 2" key="1">
    <citation type="journal article" date="2011" name="Proc. Natl. Acad. Sci. U.S.A.">
        <title>Comparative genomics of xylose-fermenting fungi for enhanced biofuel production.</title>
        <authorList>
            <person name="Wohlbach D.J."/>
            <person name="Kuo A."/>
            <person name="Sato T.K."/>
            <person name="Potts K.M."/>
            <person name="Salamov A.A."/>
            <person name="LaButti K.M."/>
            <person name="Sun H."/>
            <person name="Clum A."/>
            <person name="Pangilinan J.L."/>
            <person name="Lindquist E.A."/>
            <person name="Lucas S."/>
            <person name="Lapidus A."/>
            <person name="Jin M."/>
            <person name="Gunawan C."/>
            <person name="Balan V."/>
            <person name="Dale B.E."/>
            <person name="Jeffries T.W."/>
            <person name="Zinkel R."/>
            <person name="Barry K.W."/>
            <person name="Grigoriev I.V."/>
            <person name="Gasch A.P."/>
        </authorList>
    </citation>
    <scope>NUCLEOTIDE SEQUENCE [LARGE SCALE GENOMIC DNA]</scope>
    <source>
        <strain evidence="2">ATCC 10573 / BCRC 21748 / CBS 615 / JCM 9827 / NBRC 10315 / NRRL Y-1498 / VKM Y-70</strain>
    </source>
</reference>
<keyword evidence="2" id="KW-1185">Reference proteome</keyword>
<dbReference type="Proteomes" id="UP000000707">
    <property type="component" value="Unassembled WGS sequence"/>
</dbReference>
<accession>G3BFP1</accession>
<dbReference type="HOGENOM" id="CLU_706188_0_0_1"/>
<dbReference type="KEGG" id="cten:18248165"/>
<dbReference type="RefSeq" id="XP_006689280.1">
    <property type="nucleotide sequence ID" value="XM_006689217.1"/>
</dbReference>
<dbReference type="EMBL" id="GL996528">
    <property type="protein sequence ID" value="EGV60066.1"/>
    <property type="molecule type" value="Genomic_DNA"/>
</dbReference>
<gene>
    <name evidence="1" type="ORF">CANTEDRAFT_116094</name>
</gene>
<dbReference type="eggNOG" id="ENOG502SB1Z">
    <property type="taxonomic scope" value="Eukaryota"/>
</dbReference>
<dbReference type="OrthoDB" id="4089405at2759"/>